<keyword evidence="2" id="KW-1185">Reference proteome</keyword>
<name>A0AAI8YT06_9PEZI</name>
<comment type="caution">
    <text evidence="1">The sequence shown here is derived from an EMBL/GenBank/DDBJ whole genome shotgun (WGS) entry which is preliminary data.</text>
</comment>
<evidence type="ECO:0000313" key="2">
    <source>
        <dbReference type="Proteomes" id="UP001296104"/>
    </source>
</evidence>
<organism evidence="1 2">
    <name type="scientific">Lecanosticta acicola</name>
    <dbReference type="NCBI Taxonomy" id="111012"/>
    <lineage>
        <taxon>Eukaryota</taxon>
        <taxon>Fungi</taxon>
        <taxon>Dikarya</taxon>
        <taxon>Ascomycota</taxon>
        <taxon>Pezizomycotina</taxon>
        <taxon>Dothideomycetes</taxon>
        <taxon>Dothideomycetidae</taxon>
        <taxon>Mycosphaerellales</taxon>
        <taxon>Mycosphaerellaceae</taxon>
        <taxon>Lecanosticta</taxon>
    </lineage>
</organism>
<dbReference type="EMBL" id="CAVMBE010000005">
    <property type="protein sequence ID" value="CAK3837035.1"/>
    <property type="molecule type" value="Genomic_DNA"/>
</dbReference>
<evidence type="ECO:0000313" key="1">
    <source>
        <dbReference type="EMBL" id="CAK3837035.1"/>
    </source>
</evidence>
<protein>
    <submittedName>
        <fullName evidence="1">Uncharacterized protein</fullName>
    </submittedName>
</protein>
<accession>A0AAI8YT06</accession>
<dbReference type="AlphaFoldDB" id="A0AAI8YT06"/>
<gene>
    <name evidence="1" type="ORF">LECACI_7A001435</name>
</gene>
<sequence>MGQLHDADAPLPNLPLPRELRDQIWAYLLDGNEVLAAPYRDRADIHALSSTSRRKYRNKSRAHTYNFHTNIFAVNREIQAEAEKVFHERNALIAVILGGPKILSLVHDFGLPMISESRHIKAATPRIFARLKFLHPLQTEETPIYCCLMLLRDFPVLRNLMQWLFLMMSMPASIRSHDAETPLVTFGAIGEPGSTSLELYLRPAVPSFEKRFGNLVADLEDLKLPGSALKVRFADVDADTQHSQDALQAFEALFEQRIGKDTLRATDLLWLVSDTLSVLKTGADSLVDQEEYDAAQMRYAHMARALHYWDFLVDNILELCSSKATRTVMVLILHQVLDNLAMLCQLHLRSCNFESASRLSNGVVAAISGLWIAMPGTTAELEPFGALRWLMRSGIYHTMTLIDLLDACENVEPSRSLAPGSAPPPSLDHAHATLHSLLKDHPNDEYCRHDFAVVNEIFRDEKVQ</sequence>
<proteinExistence type="predicted"/>
<reference evidence="1" key="1">
    <citation type="submission" date="2023-11" db="EMBL/GenBank/DDBJ databases">
        <authorList>
            <person name="Alioto T."/>
            <person name="Alioto T."/>
            <person name="Gomez Garrido J."/>
        </authorList>
    </citation>
    <scope>NUCLEOTIDE SEQUENCE</scope>
</reference>
<dbReference type="Proteomes" id="UP001296104">
    <property type="component" value="Unassembled WGS sequence"/>
</dbReference>